<sequence length="77" mass="8540">MTRFVVDLGDLKISDELKGSIAADIQGAVLTRLGAQPSLGKRVVYLPREWMGFVLREKFEDLAAPIEKIGALVKERI</sequence>
<organism evidence="1 2">
    <name type="scientific">Methylocystis borbori</name>
    <dbReference type="NCBI Taxonomy" id="3118750"/>
    <lineage>
        <taxon>Bacteria</taxon>
        <taxon>Pseudomonadati</taxon>
        <taxon>Pseudomonadota</taxon>
        <taxon>Alphaproteobacteria</taxon>
        <taxon>Hyphomicrobiales</taxon>
        <taxon>Methylocystaceae</taxon>
        <taxon>Methylocystis</taxon>
    </lineage>
</organism>
<dbReference type="RefSeq" id="WP_332081413.1">
    <property type="nucleotide sequence ID" value="NZ_JAZHYN010000017.1"/>
</dbReference>
<gene>
    <name evidence="1" type="ORF">V3H18_07635</name>
</gene>
<accession>A0ABU7XG86</accession>
<dbReference type="EMBL" id="JAZHYN010000017">
    <property type="protein sequence ID" value="MEF3366403.1"/>
    <property type="molecule type" value="Genomic_DNA"/>
</dbReference>
<evidence type="ECO:0000313" key="2">
    <source>
        <dbReference type="Proteomes" id="UP001350748"/>
    </source>
</evidence>
<dbReference type="Proteomes" id="UP001350748">
    <property type="component" value="Unassembled WGS sequence"/>
</dbReference>
<comment type="caution">
    <text evidence="1">The sequence shown here is derived from an EMBL/GenBank/DDBJ whole genome shotgun (WGS) entry which is preliminary data.</text>
</comment>
<evidence type="ECO:0000313" key="1">
    <source>
        <dbReference type="EMBL" id="MEF3366403.1"/>
    </source>
</evidence>
<keyword evidence="2" id="KW-1185">Reference proteome</keyword>
<name>A0ABU7XG86_9HYPH</name>
<protein>
    <submittedName>
        <fullName evidence="1">Uncharacterized protein</fullName>
    </submittedName>
</protein>
<proteinExistence type="predicted"/>
<reference evidence="1 2" key="1">
    <citation type="submission" date="2024-02" db="EMBL/GenBank/DDBJ databases">
        <authorList>
            <person name="Grouzdev D."/>
        </authorList>
    </citation>
    <scope>NUCLEOTIDE SEQUENCE [LARGE SCALE GENOMIC DNA]</scope>
    <source>
        <strain evidence="1 2">9N</strain>
    </source>
</reference>